<dbReference type="InterPro" id="IPR036396">
    <property type="entry name" value="Cyt_P450_sf"/>
</dbReference>
<dbReference type="Gramene" id="RZC73041">
    <property type="protein sequence ID" value="RZC73041"/>
    <property type="gene ID" value="C5167_048515"/>
</dbReference>
<dbReference type="STRING" id="3469.A0A4Y7KLJ1"/>
<proteinExistence type="predicted"/>
<gene>
    <name evidence="1" type="ORF">C5167_048515</name>
</gene>
<dbReference type="EMBL" id="CM010722">
    <property type="protein sequence ID" value="RZC73041.1"/>
    <property type="molecule type" value="Genomic_DNA"/>
</dbReference>
<dbReference type="SUPFAM" id="SSF48264">
    <property type="entry name" value="Cytochrome P450"/>
    <property type="match status" value="1"/>
</dbReference>
<dbReference type="Pfam" id="PF00067">
    <property type="entry name" value="p450"/>
    <property type="match status" value="1"/>
</dbReference>
<organism evidence="1 2">
    <name type="scientific">Papaver somniferum</name>
    <name type="common">Opium poppy</name>
    <dbReference type="NCBI Taxonomy" id="3469"/>
    <lineage>
        <taxon>Eukaryota</taxon>
        <taxon>Viridiplantae</taxon>
        <taxon>Streptophyta</taxon>
        <taxon>Embryophyta</taxon>
        <taxon>Tracheophyta</taxon>
        <taxon>Spermatophyta</taxon>
        <taxon>Magnoliopsida</taxon>
        <taxon>Ranunculales</taxon>
        <taxon>Papaveraceae</taxon>
        <taxon>Papaveroideae</taxon>
        <taxon>Papaver</taxon>
    </lineage>
</organism>
<reference evidence="1 2" key="1">
    <citation type="journal article" date="2018" name="Science">
        <title>The opium poppy genome and morphinan production.</title>
        <authorList>
            <person name="Guo L."/>
            <person name="Winzer T."/>
            <person name="Yang X."/>
            <person name="Li Y."/>
            <person name="Ning Z."/>
            <person name="He Z."/>
            <person name="Teodor R."/>
            <person name="Lu Y."/>
            <person name="Bowser T.A."/>
            <person name="Graham I.A."/>
            <person name="Ye K."/>
        </authorList>
    </citation>
    <scope>NUCLEOTIDE SEQUENCE [LARGE SCALE GENOMIC DNA]</scope>
    <source>
        <strain evidence="2">cv. HN1</strain>
        <tissue evidence="1">Leaves</tissue>
    </source>
</reference>
<sequence length="304" mass="34185">MDYLSVTLLILFSCTFFKMFTRITKSSITNLSPGPVPLPIIGNLLQLCKKPHESLTRLAKVYGPLMSLKLDSVATIVVSSPAMAKEILQKHDHSFASRTILEAITVFDHHKVSMVWLPVSPQWHNLRKITNSHISATQKLDSIRRQKLNDLVAYLCQNASSSSVVDIGHAAFTTVLNLISNSFFSIDVANYDSDSMFETALREGMLEAGKPNLSDYIPAISFMDVQGIKRRMRNYARIMDYTFDKIMDHKLELAKEGKSISSSSDLLDIILGPSHDDGVELQRHDIKALLKPRKLHSKLVRFEP</sequence>
<dbReference type="Proteomes" id="UP000316621">
    <property type="component" value="Chromosome 8"/>
</dbReference>
<dbReference type="AlphaFoldDB" id="A0A4Y7KLJ1"/>
<dbReference type="InterPro" id="IPR001128">
    <property type="entry name" value="Cyt_P450"/>
</dbReference>
<accession>A0A4Y7KLJ1</accession>
<dbReference type="PANTHER" id="PTHR24299:SF59">
    <property type="entry name" value="CYTOCHROME P450 SUPERFAMILY PROTEIN"/>
    <property type="match status" value="1"/>
</dbReference>
<evidence type="ECO:0008006" key="3">
    <source>
        <dbReference type="Google" id="ProtNLM"/>
    </source>
</evidence>
<dbReference type="GO" id="GO:0004497">
    <property type="term" value="F:monooxygenase activity"/>
    <property type="evidence" value="ECO:0007669"/>
    <property type="project" value="InterPro"/>
</dbReference>
<dbReference type="GO" id="GO:0020037">
    <property type="term" value="F:heme binding"/>
    <property type="evidence" value="ECO:0007669"/>
    <property type="project" value="InterPro"/>
</dbReference>
<keyword evidence="2" id="KW-1185">Reference proteome</keyword>
<dbReference type="GO" id="GO:0016705">
    <property type="term" value="F:oxidoreductase activity, acting on paired donors, with incorporation or reduction of molecular oxygen"/>
    <property type="evidence" value="ECO:0007669"/>
    <property type="project" value="InterPro"/>
</dbReference>
<name>A0A4Y7KLJ1_PAPSO</name>
<dbReference type="GO" id="GO:0005506">
    <property type="term" value="F:iron ion binding"/>
    <property type="evidence" value="ECO:0007669"/>
    <property type="project" value="InterPro"/>
</dbReference>
<evidence type="ECO:0000313" key="2">
    <source>
        <dbReference type="Proteomes" id="UP000316621"/>
    </source>
</evidence>
<protein>
    <recommendedName>
        <fullName evidence="3">Cytochrome P450</fullName>
    </recommendedName>
</protein>
<dbReference type="Gene3D" id="1.10.630.10">
    <property type="entry name" value="Cytochrome P450"/>
    <property type="match status" value="1"/>
</dbReference>
<dbReference type="OMA" id="CISITYK"/>
<evidence type="ECO:0000313" key="1">
    <source>
        <dbReference type="EMBL" id="RZC73041.1"/>
    </source>
</evidence>
<dbReference type="PANTHER" id="PTHR24299">
    <property type="entry name" value="CYTOCHROME P450 FAMILY 1"/>
    <property type="match status" value="1"/>
</dbReference>
<dbReference type="GO" id="GO:0033075">
    <property type="term" value="P:isoquinoline alkaloid biosynthetic process"/>
    <property type="evidence" value="ECO:0007669"/>
    <property type="project" value="UniProtKB-ARBA"/>
</dbReference>